<dbReference type="PANTHER" id="PTHR32251:SF17">
    <property type="entry name" value="STEROID 5-ALPHA REDUCTASE C-TERMINAL DOMAIN-CONTAINING PROTEIN"/>
    <property type="match status" value="1"/>
</dbReference>
<name>A0AAW1P1B8_9CHLO</name>
<evidence type="ECO:0000313" key="4">
    <source>
        <dbReference type="Proteomes" id="UP001465755"/>
    </source>
</evidence>
<proteinExistence type="predicted"/>
<keyword evidence="4" id="KW-1185">Reference proteome</keyword>
<sequence length="290" mass="33046">MWTIGSLSIRESAVVGSLILDFAIQLSALVIAASLRTDKFYDLLGSTNFIAAAIATLTYAHYYHARQIVVTVFVCCWALRLGSLLFYRVLKTGGDSRFKDIKDKPHKFFVAWFLQACWVFIVLLPVVILNGTQRNRGLWASDIIGGIFFWVGWTCEATADFQKLMFKRDPANKGKFINVGLWAYARYPNYFGEILQWWGIWLMCIAALTGAYWVSVVSPLFTMLLTLGVSGVPMQEKQQAERWGKDPAFQAWKKSTHLLVPLPKIRNRKDREAMRNIQAEQEQSSQESEP</sequence>
<dbReference type="EMBL" id="JALJOQ010000073">
    <property type="protein sequence ID" value="KAK9801995.1"/>
    <property type="molecule type" value="Genomic_DNA"/>
</dbReference>
<gene>
    <name evidence="3" type="ORF">WJX73_007868</name>
</gene>
<feature type="transmembrane region" description="Helical" evidence="2">
    <location>
        <begin position="198"/>
        <end position="227"/>
    </location>
</feature>
<keyword evidence="2" id="KW-0812">Transmembrane</keyword>
<dbReference type="AlphaFoldDB" id="A0AAW1P1B8"/>
<dbReference type="InterPro" id="IPR010721">
    <property type="entry name" value="UstE-like"/>
</dbReference>
<comment type="caution">
    <text evidence="3">The sequence shown here is derived from an EMBL/GenBank/DDBJ whole genome shotgun (WGS) entry which is preliminary data.</text>
</comment>
<dbReference type="Proteomes" id="UP001465755">
    <property type="component" value="Unassembled WGS sequence"/>
</dbReference>
<feature type="transmembrane region" description="Helical" evidence="2">
    <location>
        <begin position="40"/>
        <end position="62"/>
    </location>
</feature>
<dbReference type="Gene3D" id="1.20.120.1630">
    <property type="match status" value="1"/>
</dbReference>
<protein>
    <recommendedName>
        <fullName evidence="5">Steroid 5-alpha reductase C-terminal domain-containing protein</fullName>
    </recommendedName>
</protein>
<organism evidence="3 4">
    <name type="scientific">Symbiochloris irregularis</name>
    <dbReference type="NCBI Taxonomy" id="706552"/>
    <lineage>
        <taxon>Eukaryota</taxon>
        <taxon>Viridiplantae</taxon>
        <taxon>Chlorophyta</taxon>
        <taxon>core chlorophytes</taxon>
        <taxon>Trebouxiophyceae</taxon>
        <taxon>Trebouxiales</taxon>
        <taxon>Trebouxiaceae</taxon>
        <taxon>Symbiochloris</taxon>
    </lineage>
</organism>
<feature type="transmembrane region" description="Helical" evidence="2">
    <location>
        <begin position="12"/>
        <end position="33"/>
    </location>
</feature>
<dbReference type="GO" id="GO:0016020">
    <property type="term" value="C:membrane"/>
    <property type="evidence" value="ECO:0007669"/>
    <property type="project" value="TreeGrafter"/>
</dbReference>
<feature type="transmembrane region" description="Helical" evidence="2">
    <location>
        <begin position="108"/>
        <end position="129"/>
    </location>
</feature>
<feature type="transmembrane region" description="Helical" evidence="2">
    <location>
        <begin position="68"/>
        <end position="87"/>
    </location>
</feature>
<reference evidence="3 4" key="1">
    <citation type="journal article" date="2024" name="Nat. Commun.">
        <title>Phylogenomics reveals the evolutionary origins of lichenization in chlorophyte algae.</title>
        <authorList>
            <person name="Puginier C."/>
            <person name="Libourel C."/>
            <person name="Otte J."/>
            <person name="Skaloud P."/>
            <person name="Haon M."/>
            <person name="Grisel S."/>
            <person name="Petersen M."/>
            <person name="Berrin J.G."/>
            <person name="Delaux P.M."/>
            <person name="Dal Grande F."/>
            <person name="Keller J."/>
        </authorList>
    </citation>
    <scope>NUCLEOTIDE SEQUENCE [LARGE SCALE GENOMIC DNA]</scope>
    <source>
        <strain evidence="3 4">SAG 2036</strain>
    </source>
</reference>
<accession>A0AAW1P1B8</accession>
<dbReference type="Pfam" id="PF06966">
    <property type="entry name" value="DUF1295"/>
    <property type="match status" value="1"/>
</dbReference>
<keyword evidence="2" id="KW-1133">Transmembrane helix</keyword>
<evidence type="ECO:0000256" key="2">
    <source>
        <dbReference type="SAM" id="Phobius"/>
    </source>
</evidence>
<evidence type="ECO:0000256" key="1">
    <source>
        <dbReference type="SAM" id="MobiDB-lite"/>
    </source>
</evidence>
<feature type="region of interest" description="Disordered" evidence="1">
    <location>
        <begin position="265"/>
        <end position="290"/>
    </location>
</feature>
<dbReference type="PANTHER" id="PTHR32251">
    <property type="entry name" value="3-OXO-5-ALPHA-STEROID 4-DEHYDROGENASE"/>
    <property type="match status" value="1"/>
</dbReference>
<dbReference type="PROSITE" id="PS50244">
    <property type="entry name" value="S5A_REDUCTASE"/>
    <property type="match status" value="1"/>
</dbReference>
<keyword evidence="2" id="KW-0472">Membrane</keyword>
<evidence type="ECO:0008006" key="5">
    <source>
        <dbReference type="Google" id="ProtNLM"/>
    </source>
</evidence>
<evidence type="ECO:0000313" key="3">
    <source>
        <dbReference type="EMBL" id="KAK9801995.1"/>
    </source>
</evidence>
<feature type="compositionally biased region" description="Low complexity" evidence="1">
    <location>
        <begin position="280"/>
        <end position="290"/>
    </location>
</feature>